<comment type="similarity">
    <text evidence="2">Belongs to the MreD family.</text>
</comment>
<accession>W2C0E6</accession>
<evidence type="ECO:0000256" key="6">
    <source>
        <dbReference type="ARBA" id="ARBA00022989"/>
    </source>
</evidence>
<reference evidence="9 10" key="1">
    <citation type="submission" date="2013-11" db="EMBL/GenBank/DDBJ databases">
        <title>Single cell genomics of uncultured Tannerella BU063 (oral taxon 286).</title>
        <authorList>
            <person name="Beall C.J."/>
            <person name="Campbell A.G."/>
            <person name="Griffen A.L."/>
            <person name="Podar M."/>
            <person name="Leys E.J."/>
        </authorList>
    </citation>
    <scope>NUCLEOTIDE SEQUENCE [LARGE SCALE GENOMIC DNA]</scope>
    <source>
        <strain evidence="9">Cell 2</strain>
    </source>
</reference>
<evidence type="ECO:0000256" key="8">
    <source>
        <dbReference type="SAM" id="Phobius"/>
    </source>
</evidence>
<dbReference type="NCBIfam" id="TIGR03426">
    <property type="entry name" value="shape_MreD"/>
    <property type="match status" value="1"/>
</dbReference>
<comment type="caution">
    <text evidence="9">The sequence shown here is derived from an EMBL/GenBank/DDBJ whole genome shotgun (WGS) entry which is preliminary data.</text>
</comment>
<evidence type="ECO:0000256" key="1">
    <source>
        <dbReference type="ARBA" id="ARBA00004651"/>
    </source>
</evidence>
<dbReference type="Proteomes" id="UP000018837">
    <property type="component" value="Unassembled WGS sequence"/>
</dbReference>
<dbReference type="EMBL" id="AYUF01000497">
    <property type="protein sequence ID" value="ETK00664.1"/>
    <property type="molecule type" value="Genomic_DNA"/>
</dbReference>
<evidence type="ECO:0000256" key="5">
    <source>
        <dbReference type="ARBA" id="ARBA00022960"/>
    </source>
</evidence>
<dbReference type="GO" id="GO:0008360">
    <property type="term" value="P:regulation of cell shape"/>
    <property type="evidence" value="ECO:0007669"/>
    <property type="project" value="UniProtKB-KW"/>
</dbReference>
<keyword evidence="6 8" id="KW-1133">Transmembrane helix</keyword>
<dbReference type="InterPro" id="IPR007227">
    <property type="entry name" value="Cell_shape_determining_MreD"/>
</dbReference>
<protein>
    <submittedName>
        <fullName evidence="9">Rod shape-determining protein MreD</fullName>
    </submittedName>
</protein>
<keyword evidence="4 8" id="KW-0812">Transmembrane</keyword>
<dbReference type="PATRIC" id="fig|1411148.3.peg.2323"/>
<evidence type="ECO:0000313" key="9">
    <source>
        <dbReference type="EMBL" id="ETK00664.1"/>
    </source>
</evidence>
<feature type="transmembrane region" description="Helical" evidence="8">
    <location>
        <begin position="142"/>
        <end position="163"/>
    </location>
</feature>
<evidence type="ECO:0000256" key="7">
    <source>
        <dbReference type="ARBA" id="ARBA00023136"/>
    </source>
</evidence>
<dbReference type="GO" id="GO:0005886">
    <property type="term" value="C:plasma membrane"/>
    <property type="evidence" value="ECO:0007669"/>
    <property type="project" value="UniProtKB-SubCell"/>
</dbReference>
<feature type="transmembrane region" description="Helical" evidence="8">
    <location>
        <begin position="105"/>
        <end position="130"/>
    </location>
</feature>
<keyword evidence="7 8" id="KW-0472">Membrane</keyword>
<organism evidence="9 10">
    <name type="scientific">Tannerella sp. oral taxon BU063 isolate Cell 2</name>
    <dbReference type="NCBI Taxonomy" id="1411148"/>
    <lineage>
        <taxon>Bacteria</taxon>
        <taxon>Pseudomonadati</taxon>
        <taxon>Bacteroidota</taxon>
        <taxon>Bacteroidia</taxon>
        <taxon>Bacteroidales</taxon>
        <taxon>Tannerellaceae</taxon>
        <taxon>Tannerella</taxon>
    </lineage>
</organism>
<proteinExistence type="inferred from homology"/>
<sequence>MIKGLLRVVAYIVVCVLLQVTVFNHIHLFNLMTPFLYLYAIAKIPAGFTRVQVIWMAFITGLLVDIFSGTLGIHAAASTLIGYYRNPLMHAFTDKEMLEDASPSYVTLGTGAFMKYIVCLTFLHHTALYAIESLSLFDPPYLLLRIASSTVLTTLCLFVIEAFHMERRSGEL</sequence>
<dbReference type="AlphaFoldDB" id="W2C0E6"/>
<name>W2C0E6_9BACT</name>
<evidence type="ECO:0000256" key="3">
    <source>
        <dbReference type="ARBA" id="ARBA00022475"/>
    </source>
</evidence>
<keyword evidence="3" id="KW-1003">Cell membrane</keyword>
<comment type="subcellular location">
    <subcellularLocation>
        <location evidence="1">Cell membrane</location>
        <topology evidence="1">Multi-pass membrane protein</topology>
    </subcellularLocation>
</comment>
<feature type="transmembrane region" description="Helical" evidence="8">
    <location>
        <begin position="53"/>
        <end position="84"/>
    </location>
</feature>
<evidence type="ECO:0000256" key="2">
    <source>
        <dbReference type="ARBA" id="ARBA00007776"/>
    </source>
</evidence>
<feature type="transmembrane region" description="Helical" evidence="8">
    <location>
        <begin position="9"/>
        <end position="33"/>
    </location>
</feature>
<evidence type="ECO:0000313" key="10">
    <source>
        <dbReference type="Proteomes" id="UP000018837"/>
    </source>
</evidence>
<evidence type="ECO:0000256" key="4">
    <source>
        <dbReference type="ARBA" id="ARBA00022692"/>
    </source>
</evidence>
<keyword evidence="5" id="KW-0133">Cell shape</keyword>
<gene>
    <name evidence="9" type="ORF">N425_13805</name>
</gene>